<keyword evidence="2" id="KW-1185">Reference proteome</keyword>
<dbReference type="Proteomes" id="UP000887116">
    <property type="component" value="Unassembled WGS sequence"/>
</dbReference>
<proteinExistence type="predicted"/>
<name>A0A8X6FHT9_TRICU</name>
<organism evidence="1 2">
    <name type="scientific">Trichonephila clavata</name>
    <name type="common">Joro spider</name>
    <name type="synonym">Nephila clavata</name>
    <dbReference type="NCBI Taxonomy" id="2740835"/>
    <lineage>
        <taxon>Eukaryota</taxon>
        <taxon>Metazoa</taxon>
        <taxon>Ecdysozoa</taxon>
        <taxon>Arthropoda</taxon>
        <taxon>Chelicerata</taxon>
        <taxon>Arachnida</taxon>
        <taxon>Araneae</taxon>
        <taxon>Araneomorphae</taxon>
        <taxon>Entelegynae</taxon>
        <taxon>Araneoidea</taxon>
        <taxon>Nephilidae</taxon>
        <taxon>Trichonephila</taxon>
    </lineage>
</organism>
<evidence type="ECO:0000313" key="1">
    <source>
        <dbReference type="EMBL" id="GFQ80037.1"/>
    </source>
</evidence>
<accession>A0A8X6FHT9</accession>
<sequence length="131" mass="15080">MQRNMISGEKIQCEKILCKQDASYKPPSQYRSGEDFFFAQKKEVKSHQMSLCFAKKNSLVAMETITSHLSVPERRNFAGKTILQAQTPTCLFAHYSPEDLRLFAESQEISLRKEVFFKGKSTGVKRNLPKR</sequence>
<reference evidence="1" key="1">
    <citation type="submission" date="2020-07" db="EMBL/GenBank/DDBJ databases">
        <title>Multicomponent nature underlies the extraordinary mechanical properties of spider dragline silk.</title>
        <authorList>
            <person name="Kono N."/>
            <person name="Nakamura H."/>
            <person name="Mori M."/>
            <person name="Yoshida Y."/>
            <person name="Ohtoshi R."/>
            <person name="Malay A.D."/>
            <person name="Moran D.A.P."/>
            <person name="Tomita M."/>
            <person name="Numata K."/>
            <person name="Arakawa K."/>
        </authorList>
    </citation>
    <scope>NUCLEOTIDE SEQUENCE</scope>
</reference>
<evidence type="ECO:0000313" key="2">
    <source>
        <dbReference type="Proteomes" id="UP000887116"/>
    </source>
</evidence>
<gene>
    <name evidence="1" type="ORF">TNCT_524181</name>
</gene>
<dbReference type="EMBL" id="BMAO01032143">
    <property type="protein sequence ID" value="GFQ80037.1"/>
    <property type="molecule type" value="Genomic_DNA"/>
</dbReference>
<protein>
    <submittedName>
        <fullName evidence="1">Uncharacterized protein</fullName>
    </submittedName>
</protein>
<dbReference type="AlphaFoldDB" id="A0A8X6FHT9"/>
<comment type="caution">
    <text evidence="1">The sequence shown here is derived from an EMBL/GenBank/DDBJ whole genome shotgun (WGS) entry which is preliminary data.</text>
</comment>